<feature type="repeat" description="WD" evidence="3">
    <location>
        <begin position="351"/>
        <end position="392"/>
    </location>
</feature>
<evidence type="ECO:0000259" key="5">
    <source>
        <dbReference type="Pfam" id="PF12894"/>
    </source>
</evidence>
<feature type="domain" description="Anaphase-promoting complex subunit 4-like WD40" evidence="5">
    <location>
        <begin position="237"/>
        <end position="306"/>
    </location>
</feature>
<dbReference type="Pfam" id="PF00400">
    <property type="entry name" value="WD40"/>
    <property type="match status" value="3"/>
</dbReference>
<dbReference type="InParanoid" id="A0A0V0QXX0"/>
<feature type="repeat" description="WD" evidence="3">
    <location>
        <begin position="223"/>
        <end position="264"/>
    </location>
</feature>
<evidence type="ECO:0000313" key="6">
    <source>
        <dbReference type="EMBL" id="KRX06906.1"/>
    </source>
</evidence>
<keyword evidence="2" id="KW-0677">Repeat</keyword>
<evidence type="ECO:0000313" key="7">
    <source>
        <dbReference type="Proteomes" id="UP000054937"/>
    </source>
</evidence>
<feature type="region of interest" description="Disordered" evidence="4">
    <location>
        <begin position="182"/>
        <end position="205"/>
    </location>
</feature>
<dbReference type="CDD" id="cd00200">
    <property type="entry name" value="WD40"/>
    <property type="match status" value="1"/>
</dbReference>
<dbReference type="PANTHER" id="PTHR19857">
    <property type="entry name" value="MITOCHONDRIAL DIVISION PROTEIN 1-RELATED"/>
    <property type="match status" value="1"/>
</dbReference>
<dbReference type="AlphaFoldDB" id="A0A0V0QXX0"/>
<evidence type="ECO:0000256" key="2">
    <source>
        <dbReference type="ARBA" id="ARBA00022737"/>
    </source>
</evidence>
<evidence type="ECO:0000256" key="4">
    <source>
        <dbReference type="SAM" id="MobiDB-lite"/>
    </source>
</evidence>
<dbReference type="Pfam" id="PF12894">
    <property type="entry name" value="ANAPC4_WD40"/>
    <property type="match status" value="1"/>
</dbReference>
<reference evidence="6 7" key="1">
    <citation type="journal article" date="2015" name="Sci. Rep.">
        <title>Genome of the facultative scuticociliatosis pathogen Pseudocohnilembus persalinus provides insight into its virulence through horizontal gene transfer.</title>
        <authorList>
            <person name="Xiong J."/>
            <person name="Wang G."/>
            <person name="Cheng J."/>
            <person name="Tian M."/>
            <person name="Pan X."/>
            <person name="Warren A."/>
            <person name="Jiang C."/>
            <person name="Yuan D."/>
            <person name="Miao W."/>
        </authorList>
    </citation>
    <scope>NUCLEOTIDE SEQUENCE [LARGE SCALE GENOMIC DNA]</scope>
    <source>
        <strain evidence="6">36N120E</strain>
    </source>
</reference>
<keyword evidence="1 3" id="KW-0853">WD repeat</keyword>
<dbReference type="PROSITE" id="PS50294">
    <property type="entry name" value="WD_REPEATS_REGION"/>
    <property type="match status" value="3"/>
</dbReference>
<accession>A0A0V0QXX0</accession>
<dbReference type="PROSITE" id="PS50082">
    <property type="entry name" value="WD_REPEATS_2"/>
    <property type="match status" value="3"/>
</dbReference>
<dbReference type="OrthoDB" id="10261640at2759"/>
<dbReference type="SUPFAM" id="SSF50978">
    <property type="entry name" value="WD40 repeat-like"/>
    <property type="match status" value="1"/>
</dbReference>
<dbReference type="InterPro" id="IPR001680">
    <property type="entry name" value="WD40_rpt"/>
</dbReference>
<dbReference type="Proteomes" id="UP000054937">
    <property type="component" value="Unassembled WGS sequence"/>
</dbReference>
<protein>
    <submittedName>
        <fullName evidence="6">WD40-repeat-containing domain</fullName>
    </submittedName>
</protein>
<organism evidence="6 7">
    <name type="scientific">Pseudocohnilembus persalinus</name>
    <name type="common">Ciliate</name>
    <dbReference type="NCBI Taxonomy" id="266149"/>
    <lineage>
        <taxon>Eukaryota</taxon>
        <taxon>Sar</taxon>
        <taxon>Alveolata</taxon>
        <taxon>Ciliophora</taxon>
        <taxon>Intramacronucleata</taxon>
        <taxon>Oligohymenophorea</taxon>
        <taxon>Scuticociliatia</taxon>
        <taxon>Philasterida</taxon>
        <taxon>Pseudocohnilembidae</taxon>
        <taxon>Pseudocohnilembus</taxon>
    </lineage>
</organism>
<sequence>MESVNQFHKEVEDELKQLYFNVIDKQEEYKEKLWHQLQSEEQDKNKEKQIAEQIILIERYYDIVADFAKTWGSSDKTKNEVPQEILAGADIVTEYLKVQKSKNLSQSYDQQIKEKMIETYQLNKEITQNTVEEYLKSNNTSQLQNEMESNIDKESNWENLSNVGDDDVVYLKPGEEQMFDLEGEESGEEQEYNPDENNQNGIEEEDEYKIEKKDILDDSSYQLSKHTSYVTRVAKHPTLNILASAGGDDVAIVWDLNKKEVLKVLPNMKETIDGIAFNCDGSLLATATLDGQLDIYSFKDNQITHLHKLEGIQDEITFIQWHSKGNAIIAGSTDGTAHLWNGEKGKQIASYFGHEDSINFGCFTPDGKQVVTASADKSVRIWNPQTGEEVQRISGYGFHEESVNIVSFHQKQQIMITGSEDKTVCISNYVTGKILGKTKEHGGIVDTALFTENLDLFVTGCSDGICRVFDLKKILLRDQIKLEGSINKLAEVPKKCQIVCSTNEGRVYMFDYRKPQQIFVLRGAGETIHDFTLNGNEGLFAACEDGKVRYFEFSRFIDVTLLQLQ</sequence>
<name>A0A0V0QXX0_PSEPJ</name>
<dbReference type="PANTHER" id="PTHR19857:SF8">
    <property type="entry name" value="ANGIO-ASSOCIATED MIGRATORY CELL PROTEIN"/>
    <property type="match status" value="1"/>
</dbReference>
<feature type="repeat" description="WD" evidence="3">
    <location>
        <begin position="309"/>
        <end position="350"/>
    </location>
</feature>
<dbReference type="PROSITE" id="PS00678">
    <property type="entry name" value="WD_REPEATS_1"/>
    <property type="match status" value="1"/>
</dbReference>
<dbReference type="SMART" id="SM00320">
    <property type="entry name" value="WD40"/>
    <property type="match status" value="7"/>
</dbReference>
<gene>
    <name evidence="6" type="ORF">PPERSA_11551</name>
</gene>
<dbReference type="InterPro" id="IPR015943">
    <property type="entry name" value="WD40/YVTN_repeat-like_dom_sf"/>
</dbReference>
<evidence type="ECO:0000256" key="1">
    <source>
        <dbReference type="ARBA" id="ARBA00022574"/>
    </source>
</evidence>
<dbReference type="InterPro" id="IPR019775">
    <property type="entry name" value="WD40_repeat_CS"/>
</dbReference>
<dbReference type="Gene3D" id="2.130.10.10">
    <property type="entry name" value="YVTN repeat-like/Quinoprotein amine dehydrogenase"/>
    <property type="match status" value="1"/>
</dbReference>
<dbReference type="InterPro" id="IPR051179">
    <property type="entry name" value="WD_repeat_multifunction"/>
</dbReference>
<dbReference type="InterPro" id="IPR036322">
    <property type="entry name" value="WD40_repeat_dom_sf"/>
</dbReference>
<dbReference type="InterPro" id="IPR024977">
    <property type="entry name" value="Apc4-like_WD40_dom"/>
</dbReference>
<dbReference type="EMBL" id="LDAU01000091">
    <property type="protein sequence ID" value="KRX06906.1"/>
    <property type="molecule type" value="Genomic_DNA"/>
</dbReference>
<keyword evidence="7" id="KW-1185">Reference proteome</keyword>
<evidence type="ECO:0000256" key="3">
    <source>
        <dbReference type="PROSITE-ProRule" id="PRU00221"/>
    </source>
</evidence>
<dbReference type="OMA" id="HEEMITC"/>
<feature type="compositionally biased region" description="Acidic residues" evidence="4">
    <location>
        <begin position="182"/>
        <end position="194"/>
    </location>
</feature>
<proteinExistence type="predicted"/>
<comment type="caution">
    <text evidence="6">The sequence shown here is derived from an EMBL/GenBank/DDBJ whole genome shotgun (WGS) entry which is preliminary data.</text>
</comment>